<evidence type="ECO:0000259" key="3">
    <source>
        <dbReference type="Pfam" id="PF00326"/>
    </source>
</evidence>
<evidence type="ECO:0000256" key="2">
    <source>
        <dbReference type="SAM" id="SignalP"/>
    </source>
</evidence>
<dbReference type="Proteomes" id="UP000051802">
    <property type="component" value="Unassembled WGS sequence"/>
</dbReference>
<dbReference type="GO" id="GO:0006508">
    <property type="term" value="P:proteolysis"/>
    <property type="evidence" value="ECO:0007669"/>
    <property type="project" value="InterPro"/>
</dbReference>
<accession>A0A0Q9ZY08</accession>
<dbReference type="RefSeq" id="WP_057649102.1">
    <property type="nucleotide sequence ID" value="NZ_LLXU01000129.1"/>
</dbReference>
<name>A0A0Q9ZY08_9GAMM</name>
<sequence>MTGKIGGHVARTLCALLCVFAFVAPAMARMQLVKPGEVPVLAPDEGLVLMAVDTSQELARVTLNKDGQYFGAGVMTQIQPGRSYRLYVAPVGDYAWKKVTLASNASVWYGYNLEDSDEYRFHVEAGRITYPGDLLIRPHGWWRSENGMVNRALAAMDWLQAQHPGLGKIPFAYSGHYPDPFPAFYRQVQATHSVPASEPVLAEPPAPGKLPVAADVLLRPGRLRAAYLNPRGDLLAMETWEGKDKWQIEMVDLVDSTRVVLATSVTPFDDVQWSGSDALLFSAQVVGGHLERVLRTSRDAGGKRRWSVIELPSGGTVLDVLDDQPDLVLYVSYVHGDPLVHYLPIGSQALVDADRPRMRERLNIGLTDDVNWMADGRGRLRLATVKRDDDYALMYRQGGEYTEVMRFGDMQDFEPVALSYEGNEIYAITDKERGQRDLVVYDIASRKISRTLFSKPGVDVRSPIFGPHREVVGVRYYRDGHLLSEYFGAGDARLAASISAAMPGSNVIVADRSVDGSQAVVWVDAGDKPGQLYHLDVARHSMSLVAEDRPWLEKIDLAPAQVISYRSRDGLPLQAFLTLPPGQGKRPLVVMPHGGPIGVADSLHFDPETQFLASLGYAVLRVNFRGSDGYGRAFREAGKAGFGTLIEDDIDAAINKVVAEQPVDAQRMCVVGASYGGYSSLVMAMRWPERFRCVGSIAGVADRILFYTASDGGQEAKSRERLERVLGDPRTEAAQMQDTSPLYHYDRIKTPVLLAHGLEDRRVDYEHMRRMQRLLVAAGNVPVGMTFKDAGHGFEEDDEIRLWTGVAGFLQAHLDPQAPTKPASGAP</sequence>
<evidence type="ECO:0000313" key="4">
    <source>
        <dbReference type="EMBL" id="KRG37804.1"/>
    </source>
</evidence>
<proteinExistence type="predicted"/>
<comment type="caution">
    <text evidence="4">The sequence shown here is derived from an EMBL/GenBank/DDBJ whole genome shotgun (WGS) entry which is preliminary data.</text>
</comment>
<evidence type="ECO:0000256" key="1">
    <source>
        <dbReference type="ARBA" id="ARBA00022801"/>
    </source>
</evidence>
<dbReference type="SUPFAM" id="SSF82171">
    <property type="entry name" value="DPP6 N-terminal domain-like"/>
    <property type="match status" value="1"/>
</dbReference>
<gene>
    <name evidence="4" type="ORF">ARC20_16015</name>
</gene>
<keyword evidence="2" id="KW-0732">Signal</keyword>
<dbReference type="EMBL" id="LLXU01000129">
    <property type="protein sequence ID" value="KRG37804.1"/>
    <property type="molecule type" value="Genomic_DNA"/>
</dbReference>
<dbReference type="STRING" id="676599.ARC20_16015"/>
<reference evidence="4 5" key="1">
    <citation type="submission" date="2015-10" db="EMBL/GenBank/DDBJ databases">
        <title>Genome sequencing and analysis of members of genus Stenotrophomonas.</title>
        <authorList>
            <person name="Patil P.P."/>
            <person name="Midha S."/>
            <person name="Patil P.B."/>
        </authorList>
    </citation>
    <scope>NUCLEOTIDE SEQUENCE [LARGE SCALE GENOMIC DNA]</scope>
    <source>
        <strain evidence="4 5">JCM 16536</strain>
    </source>
</reference>
<organism evidence="4 5">
    <name type="scientific">Stenotrophomonas panacihumi</name>
    <dbReference type="NCBI Taxonomy" id="676599"/>
    <lineage>
        <taxon>Bacteria</taxon>
        <taxon>Pseudomonadati</taxon>
        <taxon>Pseudomonadota</taxon>
        <taxon>Gammaproteobacteria</taxon>
        <taxon>Lysobacterales</taxon>
        <taxon>Lysobacteraceae</taxon>
        <taxon>Stenotrophomonas</taxon>
    </lineage>
</organism>
<dbReference type="PANTHER" id="PTHR42776:SF27">
    <property type="entry name" value="DIPEPTIDYL PEPTIDASE FAMILY MEMBER 6"/>
    <property type="match status" value="1"/>
</dbReference>
<protein>
    <recommendedName>
        <fullName evidence="3">Peptidase S9 prolyl oligopeptidase catalytic domain-containing protein</fullName>
    </recommendedName>
</protein>
<keyword evidence="1" id="KW-0378">Hydrolase</keyword>
<dbReference type="GO" id="GO:0004252">
    <property type="term" value="F:serine-type endopeptidase activity"/>
    <property type="evidence" value="ECO:0007669"/>
    <property type="project" value="TreeGrafter"/>
</dbReference>
<keyword evidence="5" id="KW-1185">Reference proteome</keyword>
<feature type="signal peptide" evidence="2">
    <location>
        <begin position="1"/>
        <end position="28"/>
    </location>
</feature>
<dbReference type="Gene3D" id="3.40.50.1820">
    <property type="entry name" value="alpha/beta hydrolase"/>
    <property type="match status" value="1"/>
</dbReference>
<evidence type="ECO:0000313" key="5">
    <source>
        <dbReference type="Proteomes" id="UP000051802"/>
    </source>
</evidence>
<dbReference type="Pfam" id="PF00326">
    <property type="entry name" value="Peptidase_S9"/>
    <property type="match status" value="1"/>
</dbReference>
<dbReference type="OrthoDB" id="9812921at2"/>
<dbReference type="InterPro" id="IPR029058">
    <property type="entry name" value="AB_hydrolase_fold"/>
</dbReference>
<dbReference type="AlphaFoldDB" id="A0A0Q9ZY08"/>
<dbReference type="PANTHER" id="PTHR42776">
    <property type="entry name" value="SERINE PEPTIDASE S9 FAMILY MEMBER"/>
    <property type="match status" value="1"/>
</dbReference>
<feature type="chain" id="PRO_5006389995" description="Peptidase S9 prolyl oligopeptidase catalytic domain-containing protein" evidence="2">
    <location>
        <begin position="29"/>
        <end position="827"/>
    </location>
</feature>
<feature type="domain" description="Peptidase S9 prolyl oligopeptidase catalytic" evidence="3">
    <location>
        <begin position="604"/>
        <end position="815"/>
    </location>
</feature>
<dbReference type="SUPFAM" id="SSF53474">
    <property type="entry name" value="alpha/beta-Hydrolases"/>
    <property type="match status" value="1"/>
</dbReference>
<dbReference type="InterPro" id="IPR001375">
    <property type="entry name" value="Peptidase_S9_cat"/>
</dbReference>